<evidence type="ECO:0000256" key="9">
    <source>
        <dbReference type="PROSITE-ProRule" id="PRU01240"/>
    </source>
</evidence>
<organism evidence="16 17">
    <name type="scientific">Rehaibacterium terrae</name>
    <dbReference type="NCBI Taxonomy" id="1341696"/>
    <lineage>
        <taxon>Bacteria</taxon>
        <taxon>Pseudomonadati</taxon>
        <taxon>Pseudomonadota</taxon>
        <taxon>Gammaproteobacteria</taxon>
        <taxon>Lysobacterales</taxon>
        <taxon>Lysobacteraceae</taxon>
        <taxon>Rehaibacterium</taxon>
    </lineage>
</organism>
<keyword evidence="17" id="KW-1185">Reference proteome</keyword>
<comment type="similarity">
    <text evidence="1 9 10">Belongs to the peptidase S8 family.</text>
</comment>
<dbReference type="GO" id="GO:0006508">
    <property type="term" value="P:proteolysis"/>
    <property type="evidence" value="ECO:0007669"/>
    <property type="project" value="UniProtKB-KW"/>
</dbReference>
<dbReference type="InterPro" id="IPR036852">
    <property type="entry name" value="Peptidase_S8/S53_dom_sf"/>
</dbReference>
<evidence type="ECO:0000259" key="14">
    <source>
        <dbReference type="Pfam" id="PF05922"/>
    </source>
</evidence>
<dbReference type="Pfam" id="PF02225">
    <property type="entry name" value="PA"/>
    <property type="match status" value="1"/>
</dbReference>
<evidence type="ECO:0000256" key="5">
    <source>
        <dbReference type="ARBA" id="ARBA00022729"/>
    </source>
</evidence>
<evidence type="ECO:0000256" key="6">
    <source>
        <dbReference type="ARBA" id="ARBA00022801"/>
    </source>
</evidence>
<accession>A0A7W7XZQ6</accession>
<evidence type="ECO:0000256" key="2">
    <source>
        <dbReference type="ARBA" id="ARBA00022512"/>
    </source>
</evidence>
<feature type="chain" id="PRO_5030552452" evidence="11">
    <location>
        <begin position="24"/>
        <end position="866"/>
    </location>
</feature>
<keyword evidence="5 11" id="KW-0732">Signal</keyword>
<evidence type="ECO:0000256" key="11">
    <source>
        <dbReference type="SAM" id="SignalP"/>
    </source>
</evidence>
<evidence type="ECO:0000256" key="8">
    <source>
        <dbReference type="PIRSR" id="PIRSR615500-1"/>
    </source>
</evidence>
<protein>
    <submittedName>
        <fullName evidence="16">Subtilisin family serine protease</fullName>
    </submittedName>
</protein>
<dbReference type="Pfam" id="PF00082">
    <property type="entry name" value="Peptidase_S8"/>
    <property type="match status" value="1"/>
</dbReference>
<dbReference type="RefSeq" id="WP_183948116.1">
    <property type="nucleotide sequence ID" value="NZ_JACHHX010000007.1"/>
</dbReference>
<evidence type="ECO:0000256" key="1">
    <source>
        <dbReference type="ARBA" id="ARBA00011073"/>
    </source>
</evidence>
<feature type="domain" description="Inhibitor I9" evidence="14">
    <location>
        <begin position="93"/>
        <end position="124"/>
    </location>
</feature>
<evidence type="ECO:0000259" key="12">
    <source>
        <dbReference type="Pfam" id="PF00082"/>
    </source>
</evidence>
<dbReference type="PROSITE" id="PS00136">
    <property type="entry name" value="SUBTILASE_ASP"/>
    <property type="match status" value="1"/>
</dbReference>
<dbReference type="InterPro" id="IPR010259">
    <property type="entry name" value="S8pro/Inhibitor_I9"/>
</dbReference>
<dbReference type="PANTHER" id="PTHR43806">
    <property type="entry name" value="PEPTIDASE S8"/>
    <property type="match status" value="1"/>
</dbReference>
<feature type="signal peptide" evidence="11">
    <location>
        <begin position="1"/>
        <end position="23"/>
    </location>
</feature>
<dbReference type="PROSITE" id="PS00138">
    <property type="entry name" value="SUBTILASE_SER"/>
    <property type="match status" value="1"/>
</dbReference>
<sequence>MKKTKLAAAAAWASLCLAGGLHAGGAYQPVQPLLPQDSIVEGTAVDETPALWFIELGGAPIADGGNARALQAEKASFRAAARSAGVRYSERFAYDTLFNGFSVHADVSQLAALQRLPGVRAVYPVETFQRPEVTREAVADMYTALAMTGADIAQSELGLDGSGIRVAIMDTGIDIDHPDFGGNGVPGANDTPFPNAKIVAGYDFVGDAYTGPSGPVAPVPGGRPDDCNGHGTHVAGIVAADGTVKGVAPKARLGAYRVFGCTGSTSADIMVAAMERALADGMHVLNMSIGAAFQAWPQYPTAQAATRLVNKGVVVVASIGNSGTSGLYAAGAPGVGDKVIGVANYLNTHAFLPAFSISPDDRLIGYNRATGAPAAPTSGSVEMARTGTQTSTADACSALPADSLTGKVALIRRGTCSFHIKALNAQNAGAAGVILYNNVAGSFSPTVAGEPAITIPVGAITQADGNLIDTRLAAGPVTLTWRTGASFPNPGGGLISASSSHGLTYELVLKPDIGGPGGNIYAPYPLEFGGYASLSGTSMSSPHVAGAAALVLQAAPRTPAQAMAAVLQNSAEPKPWSGNPGLGFLDMAHRQGAGMVRVDKSVLATTRVEPAKLSLGESEHGPAVRTLRISNKAGHAVTYTPSFVNAIATGPSSFSLTYFASNAQVSFGAATVSVPAGGAASLDVTVTAPTSVPAGGIYGGYIVLTPDDGGQAVQVPFAGYVGDYQARQVLTPTANGFPWLARRTGETSYANRPAGETYSMTDPMNIPYFAVHFDHGARRVRFEVRDAVTGKSWHRALDLEHVARNSTATGFFAFGWDGTTVAGRKTYTVPNGQYVVTLSVLKALGDDSDPAHWETWTSPVITIARP</sequence>
<evidence type="ECO:0000259" key="13">
    <source>
        <dbReference type="Pfam" id="PF02225"/>
    </source>
</evidence>
<keyword evidence="6 9" id="KW-0378">Hydrolase</keyword>
<evidence type="ECO:0000313" key="17">
    <source>
        <dbReference type="Proteomes" id="UP000519004"/>
    </source>
</evidence>
<dbReference type="Pfam" id="PF06280">
    <property type="entry name" value="fn3_5"/>
    <property type="match status" value="1"/>
</dbReference>
<dbReference type="Proteomes" id="UP000519004">
    <property type="component" value="Unassembled WGS sequence"/>
</dbReference>
<keyword evidence="3" id="KW-0964">Secreted</keyword>
<dbReference type="InterPro" id="IPR015500">
    <property type="entry name" value="Peptidase_S8_subtilisin-rel"/>
</dbReference>
<keyword evidence="7 9" id="KW-0720">Serine protease</keyword>
<dbReference type="Gene3D" id="2.60.40.1710">
    <property type="entry name" value="Subtilisin-like superfamily"/>
    <property type="match status" value="1"/>
</dbReference>
<dbReference type="GO" id="GO:0016020">
    <property type="term" value="C:membrane"/>
    <property type="evidence" value="ECO:0007669"/>
    <property type="project" value="InterPro"/>
</dbReference>
<dbReference type="PROSITE" id="PS00137">
    <property type="entry name" value="SUBTILASE_HIS"/>
    <property type="match status" value="1"/>
</dbReference>
<name>A0A7W7XZQ6_9GAMM</name>
<dbReference type="PANTHER" id="PTHR43806:SF65">
    <property type="entry name" value="SERINE PROTEASE APRX"/>
    <property type="match status" value="1"/>
</dbReference>
<dbReference type="SUPFAM" id="SSF52025">
    <property type="entry name" value="PA domain"/>
    <property type="match status" value="1"/>
</dbReference>
<keyword evidence="2" id="KW-0134">Cell wall</keyword>
<dbReference type="SUPFAM" id="SSF52743">
    <property type="entry name" value="Subtilisin-like"/>
    <property type="match status" value="1"/>
</dbReference>
<dbReference type="InterPro" id="IPR023828">
    <property type="entry name" value="Peptidase_S8_Ser-AS"/>
</dbReference>
<gene>
    <name evidence="16" type="ORF">HNQ58_001323</name>
</gene>
<dbReference type="InterPro" id="IPR010435">
    <property type="entry name" value="C5a/SBT2-like_Fn3"/>
</dbReference>
<evidence type="ECO:0000256" key="10">
    <source>
        <dbReference type="RuleBase" id="RU003355"/>
    </source>
</evidence>
<comment type="caution">
    <text evidence="16">The sequence shown here is derived from an EMBL/GenBank/DDBJ whole genome shotgun (WGS) entry which is preliminary data.</text>
</comment>
<dbReference type="CDD" id="cd04818">
    <property type="entry name" value="PA_subtilisin_1"/>
    <property type="match status" value="1"/>
</dbReference>
<dbReference type="Pfam" id="PF05922">
    <property type="entry name" value="Inhibitor_I9"/>
    <property type="match status" value="1"/>
</dbReference>
<feature type="domain" description="PA" evidence="13">
    <location>
        <begin position="392"/>
        <end position="467"/>
    </location>
</feature>
<dbReference type="EMBL" id="JACHHX010000007">
    <property type="protein sequence ID" value="MBB5015425.1"/>
    <property type="molecule type" value="Genomic_DNA"/>
</dbReference>
<dbReference type="InterPro" id="IPR003137">
    <property type="entry name" value="PA_domain"/>
</dbReference>
<dbReference type="InterPro" id="IPR050131">
    <property type="entry name" value="Peptidase_S8_subtilisin-like"/>
</dbReference>
<proteinExistence type="inferred from homology"/>
<dbReference type="InterPro" id="IPR022398">
    <property type="entry name" value="Peptidase_S8_His-AS"/>
</dbReference>
<dbReference type="PROSITE" id="PS51892">
    <property type="entry name" value="SUBTILASE"/>
    <property type="match status" value="1"/>
</dbReference>
<dbReference type="Gene3D" id="3.50.30.30">
    <property type="match status" value="1"/>
</dbReference>
<evidence type="ECO:0000313" key="16">
    <source>
        <dbReference type="EMBL" id="MBB5015425.1"/>
    </source>
</evidence>
<evidence type="ECO:0000256" key="7">
    <source>
        <dbReference type="ARBA" id="ARBA00022825"/>
    </source>
</evidence>
<keyword evidence="4 9" id="KW-0645">Protease</keyword>
<dbReference type="GO" id="GO:0004252">
    <property type="term" value="F:serine-type endopeptidase activity"/>
    <property type="evidence" value="ECO:0007669"/>
    <property type="project" value="UniProtKB-UniRule"/>
</dbReference>
<dbReference type="PRINTS" id="PR00723">
    <property type="entry name" value="SUBTILISIN"/>
</dbReference>
<feature type="domain" description="C5a peptidase/Subtilisin-like protease SBT2-like Fn3-like" evidence="15">
    <location>
        <begin position="615"/>
        <end position="717"/>
    </location>
</feature>
<evidence type="ECO:0000256" key="4">
    <source>
        <dbReference type="ARBA" id="ARBA00022670"/>
    </source>
</evidence>
<dbReference type="InterPro" id="IPR000209">
    <property type="entry name" value="Peptidase_S8/S53_dom"/>
</dbReference>
<evidence type="ECO:0000256" key="3">
    <source>
        <dbReference type="ARBA" id="ARBA00022525"/>
    </source>
</evidence>
<reference evidence="16 17" key="1">
    <citation type="submission" date="2020-08" db="EMBL/GenBank/DDBJ databases">
        <title>Genomic Encyclopedia of Type Strains, Phase IV (KMG-IV): sequencing the most valuable type-strain genomes for metagenomic binning, comparative biology and taxonomic classification.</title>
        <authorList>
            <person name="Goeker M."/>
        </authorList>
    </citation>
    <scope>NUCLEOTIDE SEQUENCE [LARGE SCALE GENOMIC DNA]</scope>
    <source>
        <strain evidence="16 17">DSM 25897</strain>
    </source>
</reference>
<feature type="active site" description="Charge relay system" evidence="8 9">
    <location>
        <position position="170"/>
    </location>
</feature>
<feature type="active site" description="Charge relay system" evidence="8 9">
    <location>
        <position position="230"/>
    </location>
</feature>
<feature type="domain" description="Peptidase S8/S53" evidence="12">
    <location>
        <begin position="161"/>
        <end position="592"/>
    </location>
</feature>
<dbReference type="AlphaFoldDB" id="A0A7W7XZQ6"/>
<feature type="active site" description="Charge relay system" evidence="8 9">
    <location>
        <position position="538"/>
    </location>
</feature>
<dbReference type="InterPro" id="IPR046450">
    <property type="entry name" value="PA_dom_sf"/>
</dbReference>
<dbReference type="InterPro" id="IPR023827">
    <property type="entry name" value="Peptidase_S8_Asp-AS"/>
</dbReference>
<evidence type="ECO:0000259" key="15">
    <source>
        <dbReference type="Pfam" id="PF06280"/>
    </source>
</evidence>
<dbReference type="Gene3D" id="3.40.50.200">
    <property type="entry name" value="Peptidase S8/S53 domain"/>
    <property type="match status" value="1"/>
</dbReference>